<organism evidence="1">
    <name type="scientific">marine sediment metagenome</name>
    <dbReference type="NCBI Taxonomy" id="412755"/>
    <lineage>
        <taxon>unclassified sequences</taxon>
        <taxon>metagenomes</taxon>
        <taxon>ecological metagenomes</taxon>
    </lineage>
</organism>
<evidence type="ECO:0000313" key="1">
    <source>
        <dbReference type="EMBL" id="KKM13731.1"/>
    </source>
</evidence>
<protein>
    <submittedName>
        <fullName evidence="1">Uncharacterized protein</fullName>
    </submittedName>
</protein>
<gene>
    <name evidence="1" type="ORF">LCGC14_1713240</name>
</gene>
<proteinExistence type="predicted"/>
<comment type="caution">
    <text evidence="1">The sequence shown here is derived from an EMBL/GenBank/DDBJ whole genome shotgun (WGS) entry which is preliminary data.</text>
</comment>
<reference evidence="1" key="1">
    <citation type="journal article" date="2015" name="Nature">
        <title>Complex archaea that bridge the gap between prokaryotes and eukaryotes.</title>
        <authorList>
            <person name="Spang A."/>
            <person name="Saw J.H."/>
            <person name="Jorgensen S.L."/>
            <person name="Zaremba-Niedzwiedzka K."/>
            <person name="Martijn J."/>
            <person name="Lind A.E."/>
            <person name="van Eijk R."/>
            <person name="Schleper C."/>
            <person name="Guy L."/>
            <person name="Ettema T.J."/>
        </authorList>
    </citation>
    <scope>NUCLEOTIDE SEQUENCE</scope>
</reference>
<dbReference type="AlphaFoldDB" id="A0A0F9HE89"/>
<dbReference type="EMBL" id="LAZR01015312">
    <property type="protein sequence ID" value="KKM13731.1"/>
    <property type="molecule type" value="Genomic_DNA"/>
</dbReference>
<name>A0A0F9HE89_9ZZZZ</name>
<sequence>MARRILIENTLSGKFKDVLNTIFEIMFGKTEQDLLDFVLDFRDTTHKFYKTYTQTGIINFTKHDKNSVNEISHIKYVKITANAGAINFSADFVEARNDYEGDVGDYDVWFVYLPDGKVQYNVIAR</sequence>
<accession>A0A0F9HE89</accession>